<keyword evidence="3" id="KW-1185">Reference proteome</keyword>
<dbReference type="RefSeq" id="WP_207702755.1">
    <property type="nucleotide sequence ID" value="NZ_JAFREL020000003.1"/>
</dbReference>
<evidence type="ECO:0008006" key="4">
    <source>
        <dbReference type="Google" id="ProtNLM"/>
    </source>
</evidence>
<evidence type="ECO:0000256" key="1">
    <source>
        <dbReference type="SAM" id="MobiDB-lite"/>
    </source>
</evidence>
<dbReference type="InterPro" id="IPR018691">
    <property type="entry name" value="DUF2188"/>
</dbReference>
<feature type="region of interest" description="Disordered" evidence="1">
    <location>
        <begin position="56"/>
        <end position="82"/>
    </location>
</feature>
<protein>
    <recommendedName>
        <fullName evidence="4">DUF2188 domain-containing protein</fullName>
    </recommendedName>
</protein>
<proteinExistence type="predicted"/>
<evidence type="ECO:0000313" key="3">
    <source>
        <dbReference type="Proteomes" id="UP000664357"/>
    </source>
</evidence>
<dbReference type="EMBL" id="JAFREL020000003">
    <property type="protein sequence ID" value="MEO1771425.1"/>
    <property type="molecule type" value="Genomic_DNA"/>
</dbReference>
<feature type="compositionally biased region" description="Basic and acidic residues" evidence="1">
    <location>
        <begin position="56"/>
        <end position="76"/>
    </location>
</feature>
<evidence type="ECO:0000313" key="2">
    <source>
        <dbReference type="EMBL" id="MEO1771425.1"/>
    </source>
</evidence>
<comment type="caution">
    <text evidence="2">The sequence shown here is derived from an EMBL/GenBank/DDBJ whole genome shotgun (WGS) entry which is preliminary data.</text>
</comment>
<name>A0ABV0EU14_9ENTE</name>
<dbReference type="Pfam" id="PF09954">
    <property type="entry name" value="DUF2188"/>
    <property type="match status" value="1"/>
</dbReference>
<organism evidence="2 3">
    <name type="scientific">Candidatus Enterococcus ferrettii</name>
    <dbReference type="NCBI Taxonomy" id="2815324"/>
    <lineage>
        <taxon>Bacteria</taxon>
        <taxon>Bacillati</taxon>
        <taxon>Bacillota</taxon>
        <taxon>Bacilli</taxon>
        <taxon>Lactobacillales</taxon>
        <taxon>Enterococcaceae</taxon>
        <taxon>Enterococcus</taxon>
    </lineage>
</organism>
<dbReference type="Proteomes" id="UP000664357">
    <property type="component" value="Unassembled WGS sequence"/>
</dbReference>
<gene>
    <name evidence="2" type="ORF">JZO67_003405</name>
</gene>
<reference evidence="2 3" key="1">
    <citation type="submission" date="2024-02" db="EMBL/GenBank/DDBJ databases">
        <title>The Genome Sequence of Enterococcus sp. DIV0159.</title>
        <authorList>
            <person name="Earl A."/>
            <person name="Manson A."/>
            <person name="Gilmore M."/>
            <person name="Sanders J."/>
            <person name="Shea T."/>
            <person name="Howe W."/>
            <person name="Livny J."/>
            <person name="Cuomo C."/>
            <person name="Neafsey D."/>
            <person name="Birren B."/>
        </authorList>
    </citation>
    <scope>NUCLEOTIDE SEQUENCE [LARGE SCALE GENOMIC DNA]</scope>
    <source>
        <strain evidence="2 3">665A</strain>
    </source>
</reference>
<accession>A0ABV0EU14</accession>
<sequence length="151" mass="17384">MPWNMKDYPASMKNLEKVTRKKAIDIGNALLADGYPEERAIPIAISQAEKWYTDASEKELRQVENSKNPQKNDTHETNPNTKKLINAAVSVKYQEDQWEVISDGAKRASERFAKKSEAIQRGKDIAENKESELRIFKRDGTLQETRNFKNE</sequence>